<dbReference type="AlphaFoldDB" id="A0A835WPS0"/>
<dbReference type="Proteomes" id="UP000613740">
    <property type="component" value="Unassembled WGS sequence"/>
</dbReference>
<evidence type="ECO:0000256" key="3">
    <source>
        <dbReference type="ARBA" id="ARBA00022722"/>
    </source>
</evidence>
<dbReference type="InterPro" id="IPR036866">
    <property type="entry name" value="RibonucZ/Hydroxyglut_hydro"/>
</dbReference>
<keyword evidence="11" id="KW-1185">Reference proteome</keyword>
<feature type="domain" description="Pre-mRNA 3'-end-processing endonuclease polyadenylation factor C-term" evidence="9">
    <location>
        <begin position="491"/>
        <end position="722"/>
    </location>
</feature>
<evidence type="ECO:0000313" key="11">
    <source>
        <dbReference type="Proteomes" id="UP000613740"/>
    </source>
</evidence>
<dbReference type="EMBL" id="JAEHOD010000008">
    <property type="protein sequence ID" value="KAG2451361.1"/>
    <property type="molecule type" value="Genomic_DNA"/>
</dbReference>
<dbReference type="OrthoDB" id="10249535at2759"/>
<dbReference type="SMART" id="SM01098">
    <property type="entry name" value="CPSF73-100_C"/>
    <property type="match status" value="1"/>
</dbReference>
<evidence type="ECO:0000259" key="7">
    <source>
        <dbReference type="SMART" id="SM00849"/>
    </source>
</evidence>
<protein>
    <submittedName>
        <fullName evidence="10">Uncharacterized protein</fullName>
    </submittedName>
</protein>
<dbReference type="PANTHER" id="PTHR11203">
    <property type="entry name" value="CLEAVAGE AND POLYADENYLATION SPECIFICITY FACTOR FAMILY MEMBER"/>
    <property type="match status" value="1"/>
</dbReference>
<feature type="region of interest" description="Disordered" evidence="6">
    <location>
        <begin position="1"/>
        <end position="23"/>
    </location>
</feature>
<dbReference type="InterPro" id="IPR011108">
    <property type="entry name" value="RMMBL"/>
</dbReference>
<dbReference type="InterPro" id="IPR021718">
    <property type="entry name" value="CPSF73-100_C"/>
</dbReference>
<dbReference type="Gene3D" id="3.40.50.10890">
    <property type="match status" value="1"/>
</dbReference>
<evidence type="ECO:0000259" key="9">
    <source>
        <dbReference type="SMART" id="SM01098"/>
    </source>
</evidence>
<sequence>MATTAKRKIDEGPADGEPDTSTHAHIIPLGAGSEVGRSCIIFKYQDKTVMFDCGIHPAFKGMDSLPLLDEVDIDTVDVALITHFHLDHCAAVPYLLRKTRFKGRIFMTHPTKAIYYSLLRDLAKGSKHSSEEALFNEEDLEASMQRIEVVDFYQTIEVAGMQITPYRAGHVLGAAMFLVEVAGCRCLYTGDYSRLPDRHLPAADIPPVKPHIVIVESTYGTSRHLPRLQREQLLLDTIRATINRGGRVLMPVVALGRAQELLLLLDEYWEAHKSELSGIPIYQASSMMSKALGVYQTYVESLNDDIKRVFHDRNPFKFRHVQTLKNPAHFISDYSGPCVIMATPSGLQSGASRDFFEAWCEDSRNTCIICDFAVQGTLAKEILGGPNSITTREGRRVPLRISVHNISFSAHADYDQTSGFLDAVRPPHVVLVHGEYGEMRKLAKALKDGAKAAGVAREVYTPLLAQTVAVEHKPDRSVRLQGRLGEKPPREGGAVRGVLVRQGGGFATQLLAPADLPRYTKLLKGAVTQRQAISVDRPFSAIRLALEVMFEGVEGAGTLPVATAPDAEGGKGGESLAVVVGELVTVRYVPADDASGGVAHVVLEWEGGRQGDMVADAVVAVVLQTIGEPPEATSAESAMLAARAAGDEAAAAAAELHLIGALLRSQFGPAAVDEAGGRVVLEVDGVAATVDYRAGKVVCAEAGLKGRIEKSLDRLAAAIRPAPLDRPHD</sequence>
<accession>A0A835WPS0</accession>
<keyword evidence="3" id="KW-0540">Nuclease</keyword>
<dbReference type="GO" id="GO:0004521">
    <property type="term" value="F:RNA endonuclease activity"/>
    <property type="evidence" value="ECO:0007669"/>
    <property type="project" value="TreeGrafter"/>
</dbReference>
<dbReference type="Pfam" id="PF11718">
    <property type="entry name" value="CPSF73-100_C"/>
    <property type="match status" value="1"/>
</dbReference>
<comment type="caution">
    <text evidence="10">The sequence shown here is derived from an EMBL/GenBank/DDBJ whole genome shotgun (WGS) entry which is preliminary data.</text>
</comment>
<keyword evidence="5" id="KW-0539">Nucleus</keyword>
<dbReference type="PANTHER" id="PTHR11203:SF11">
    <property type="entry name" value="CLEAVAGE AND POLYADENYLATION SPECIFICITY FACTOR SUBUNIT 3"/>
    <property type="match status" value="1"/>
</dbReference>
<dbReference type="SMART" id="SM01027">
    <property type="entry name" value="Beta-Casp"/>
    <property type="match status" value="1"/>
</dbReference>
<evidence type="ECO:0000256" key="2">
    <source>
        <dbReference type="ARBA" id="ARBA00022664"/>
    </source>
</evidence>
<dbReference type="InterPro" id="IPR001279">
    <property type="entry name" value="Metallo-B-lactamas"/>
</dbReference>
<evidence type="ECO:0000256" key="4">
    <source>
        <dbReference type="ARBA" id="ARBA00022801"/>
    </source>
</evidence>
<dbReference type="GO" id="GO:0004534">
    <property type="term" value="F:5'-3' RNA exonuclease activity"/>
    <property type="evidence" value="ECO:0007669"/>
    <property type="project" value="TreeGrafter"/>
</dbReference>
<organism evidence="10 11">
    <name type="scientific">Chlamydomonas schloesseri</name>
    <dbReference type="NCBI Taxonomy" id="2026947"/>
    <lineage>
        <taxon>Eukaryota</taxon>
        <taxon>Viridiplantae</taxon>
        <taxon>Chlorophyta</taxon>
        <taxon>core chlorophytes</taxon>
        <taxon>Chlorophyceae</taxon>
        <taxon>CS clade</taxon>
        <taxon>Chlamydomonadales</taxon>
        <taxon>Chlamydomonadaceae</taxon>
        <taxon>Chlamydomonas</taxon>
    </lineage>
</organism>
<evidence type="ECO:0000256" key="1">
    <source>
        <dbReference type="ARBA" id="ARBA00004123"/>
    </source>
</evidence>
<evidence type="ECO:0000259" key="8">
    <source>
        <dbReference type="SMART" id="SM01027"/>
    </source>
</evidence>
<dbReference type="SUPFAM" id="SSF56281">
    <property type="entry name" value="Metallo-hydrolase/oxidoreductase"/>
    <property type="match status" value="1"/>
</dbReference>
<dbReference type="InterPro" id="IPR022712">
    <property type="entry name" value="Beta_Casp"/>
</dbReference>
<comment type="subcellular location">
    <subcellularLocation>
        <location evidence="1">Nucleus</location>
    </subcellularLocation>
</comment>
<dbReference type="Pfam" id="PF10996">
    <property type="entry name" value="Beta-Casp"/>
    <property type="match status" value="1"/>
</dbReference>
<proteinExistence type="predicted"/>
<keyword evidence="4" id="KW-0378">Hydrolase</keyword>
<feature type="domain" description="Metallo-beta-lactamase" evidence="7">
    <location>
        <begin position="36"/>
        <end position="246"/>
    </location>
</feature>
<dbReference type="CDD" id="cd16292">
    <property type="entry name" value="CPSF3-like_MBL-fold"/>
    <property type="match status" value="1"/>
</dbReference>
<evidence type="ECO:0000256" key="5">
    <source>
        <dbReference type="ARBA" id="ARBA00023242"/>
    </source>
</evidence>
<name>A0A835WPS0_9CHLO</name>
<dbReference type="SMART" id="SM00849">
    <property type="entry name" value="Lactamase_B"/>
    <property type="match status" value="1"/>
</dbReference>
<dbReference type="Pfam" id="PF00753">
    <property type="entry name" value="Lactamase_B"/>
    <property type="match status" value="1"/>
</dbReference>
<keyword evidence="2" id="KW-0507">mRNA processing</keyword>
<reference evidence="10" key="1">
    <citation type="journal article" date="2020" name="bioRxiv">
        <title>Comparative genomics of Chlamydomonas.</title>
        <authorList>
            <person name="Craig R.J."/>
            <person name="Hasan A.R."/>
            <person name="Ness R.W."/>
            <person name="Keightley P.D."/>
        </authorList>
    </citation>
    <scope>NUCLEOTIDE SEQUENCE</scope>
    <source>
        <strain evidence="10">CCAP 11/173</strain>
    </source>
</reference>
<dbReference type="Gene3D" id="3.60.15.10">
    <property type="entry name" value="Ribonuclease Z/Hydroxyacylglutathione hydrolase-like"/>
    <property type="match status" value="1"/>
</dbReference>
<dbReference type="GO" id="GO:0006398">
    <property type="term" value="P:mRNA 3'-end processing by stem-loop binding and cleavage"/>
    <property type="evidence" value="ECO:0007669"/>
    <property type="project" value="TreeGrafter"/>
</dbReference>
<evidence type="ECO:0000313" key="10">
    <source>
        <dbReference type="EMBL" id="KAG2451361.1"/>
    </source>
</evidence>
<dbReference type="InterPro" id="IPR050698">
    <property type="entry name" value="MBL"/>
</dbReference>
<feature type="domain" description="Beta-Casp" evidence="8">
    <location>
        <begin position="258"/>
        <end position="382"/>
    </location>
</feature>
<dbReference type="Pfam" id="PF07521">
    <property type="entry name" value="RMMBL"/>
    <property type="match status" value="1"/>
</dbReference>
<evidence type="ECO:0000256" key="6">
    <source>
        <dbReference type="SAM" id="MobiDB-lite"/>
    </source>
</evidence>
<gene>
    <name evidence="10" type="ORF">HYH02_003965</name>
</gene>
<dbReference type="GO" id="GO:0003723">
    <property type="term" value="F:RNA binding"/>
    <property type="evidence" value="ECO:0007669"/>
    <property type="project" value="TreeGrafter"/>
</dbReference>
<dbReference type="GO" id="GO:0005847">
    <property type="term" value="C:mRNA cleavage and polyadenylation specificity factor complex"/>
    <property type="evidence" value="ECO:0007669"/>
    <property type="project" value="TreeGrafter"/>
</dbReference>